<keyword evidence="1" id="KW-1133">Transmembrane helix</keyword>
<dbReference type="RefSeq" id="WP_015733490.1">
    <property type="nucleotide sequence ID" value="NC_013407.1"/>
</dbReference>
<organism evidence="2 3">
    <name type="scientific">Methanocaldococcus vulcanius (strain ATCC 700851 / DSM 12094 / M7)</name>
    <name type="common">Methanococcus vulcanius</name>
    <dbReference type="NCBI Taxonomy" id="579137"/>
    <lineage>
        <taxon>Archaea</taxon>
        <taxon>Methanobacteriati</taxon>
        <taxon>Methanobacteriota</taxon>
        <taxon>Methanomada group</taxon>
        <taxon>Methanococci</taxon>
        <taxon>Methanococcales</taxon>
        <taxon>Methanocaldococcaceae</taxon>
        <taxon>Methanocaldococcus</taxon>
    </lineage>
</organism>
<dbReference type="KEGG" id="mvu:Metvu_1418"/>
<keyword evidence="1" id="KW-0812">Transmembrane</keyword>
<keyword evidence="3" id="KW-1185">Reference proteome</keyword>
<proteinExistence type="predicted"/>
<name>C9RI69_METVM</name>
<dbReference type="OrthoDB" id="65912at2157"/>
<keyword evidence="1" id="KW-0472">Membrane</keyword>
<dbReference type="eggNOG" id="arCOG09667">
    <property type="taxonomic scope" value="Archaea"/>
</dbReference>
<feature type="transmembrane region" description="Helical" evidence="1">
    <location>
        <begin position="136"/>
        <end position="151"/>
    </location>
</feature>
<accession>C9RI69</accession>
<dbReference type="STRING" id="579137.Metvu_1418"/>
<feature type="transmembrane region" description="Helical" evidence="1">
    <location>
        <begin position="157"/>
        <end position="173"/>
    </location>
</feature>
<feature type="transmembrane region" description="Helical" evidence="1">
    <location>
        <begin position="49"/>
        <end position="67"/>
    </location>
</feature>
<protein>
    <submittedName>
        <fullName evidence="2">Uncharacterized protein</fullName>
    </submittedName>
</protein>
<reference evidence="2" key="1">
    <citation type="submission" date="2009-10" db="EMBL/GenBank/DDBJ databases">
        <title>Complete sequence of chromosome of Methanocaldococcus vulcanius M7.</title>
        <authorList>
            <consortium name="US DOE Joint Genome Institute"/>
            <person name="Lucas S."/>
            <person name="Copeland A."/>
            <person name="Lapidus A."/>
            <person name="Glavina del Rio T."/>
            <person name="Dalin E."/>
            <person name="Tice H."/>
            <person name="Bruce D."/>
            <person name="Goodwin L."/>
            <person name="Pitluck S."/>
            <person name="Lcollab F.I."/>
            <person name="Brettin T."/>
            <person name="Detter J.C."/>
            <person name="Han C."/>
            <person name="Tapia R."/>
            <person name="Kuske C.R."/>
            <person name="Schmutz J."/>
            <person name="Larimer F."/>
            <person name="Land M."/>
            <person name="Hauser L."/>
            <person name="Kyrpides N."/>
            <person name="Ovchinikova G."/>
            <person name="Sieprawska-Lupa M."/>
            <person name="Whitman W.B."/>
            <person name="Woyke T."/>
        </authorList>
    </citation>
    <scope>NUCLEOTIDE SEQUENCE [LARGE SCALE GENOMIC DNA]</scope>
    <source>
        <strain evidence="2">M7</strain>
    </source>
</reference>
<dbReference type="EMBL" id="CP001787">
    <property type="protein sequence ID" value="ACX73271.1"/>
    <property type="molecule type" value="Genomic_DNA"/>
</dbReference>
<feature type="transmembrane region" description="Helical" evidence="1">
    <location>
        <begin position="25"/>
        <end position="43"/>
    </location>
</feature>
<feature type="transmembrane region" description="Helical" evidence="1">
    <location>
        <begin position="87"/>
        <end position="106"/>
    </location>
</feature>
<evidence type="ECO:0000313" key="2">
    <source>
        <dbReference type="EMBL" id="ACX73271.1"/>
    </source>
</evidence>
<dbReference type="Proteomes" id="UP000002063">
    <property type="component" value="Chromosome"/>
</dbReference>
<gene>
    <name evidence="2" type="ordered locus">Metvu_1418</name>
</gene>
<sequence length="175" mass="20362">MDAKEILELVEESYKSEDGDYKNKAYFVSYFLSSLIFILMYISMKVWNFNILFVVSLLLVVGIILVVRQRKLYKKTKCYFDKIFEEIVKYGIIAVILSSIITLYTYPRILGVSIAGIFGFLLIIDGILFKSKKRKILGLLMMISSIPMFIFNEYQFLIFALVQFLVALCFLICKD</sequence>
<evidence type="ECO:0000256" key="1">
    <source>
        <dbReference type="SAM" id="Phobius"/>
    </source>
</evidence>
<evidence type="ECO:0000313" key="3">
    <source>
        <dbReference type="Proteomes" id="UP000002063"/>
    </source>
</evidence>
<dbReference type="AlphaFoldDB" id="C9RI69"/>
<dbReference type="HOGENOM" id="CLU_1458216_0_0_2"/>
<dbReference type="GeneID" id="8513761"/>
<feature type="transmembrane region" description="Helical" evidence="1">
    <location>
        <begin position="112"/>
        <end position="129"/>
    </location>
</feature>